<dbReference type="Gene3D" id="1.10.260.40">
    <property type="entry name" value="lambda repressor-like DNA-binding domains"/>
    <property type="match status" value="1"/>
</dbReference>
<dbReference type="KEGG" id="wma:WM2015_794"/>
<dbReference type="RefSeq" id="WP_049724831.1">
    <property type="nucleotide sequence ID" value="NZ_CP012154.1"/>
</dbReference>
<reference evidence="1 2" key="1">
    <citation type="submission" date="2015-07" db="EMBL/GenBank/DDBJ databases">
        <authorList>
            <person name="Noorani M."/>
        </authorList>
    </citation>
    <scope>NUCLEOTIDE SEQUENCE [LARGE SCALE GENOMIC DNA]</scope>
    <source>
        <strain evidence="1 2">KCTC 42284</strain>
    </source>
</reference>
<dbReference type="AlphaFoldDB" id="A0A0K0XU29"/>
<sequence length="137" mass="15772">MHHTQTNPLDRFRDTLDYELANVEMDFTDSLESLMQRRGVNKSELARRIETSPAYITKILRGSTNFTLETMVKLVRALDGELHLRACAKEDKARWFHAIQPEKMMGSRLAQIPKPTQRTQYRLIGSSEVEHELAATA</sequence>
<dbReference type="Proteomes" id="UP000066624">
    <property type="component" value="Chromosome"/>
</dbReference>
<proteinExistence type="predicted"/>
<dbReference type="Pfam" id="PF01381">
    <property type="entry name" value="HTH_3"/>
    <property type="match status" value="1"/>
</dbReference>
<dbReference type="SUPFAM" id="SSF47413">
    <property type="entry name" value="lambda repressor-like DNA-binding domains"/>
    <property type="match status" value="1"/>
</dbReference>
<dbReference type="SMART" id="SM00530">
    <property type="entry name" value="HTH_XRE"/>
    <property type="match status" value="1"/>
</dbReference>
<name>A0A0K0XU29_9GAMM</name>
<dbReference type="EMBL" id="CP012154">
    <property type="protein sequence ID" value="AKS41175.1"/>
    <property type="molecule type" value="Genomic_DNA"/>
</dbReference>
<protein>
    <submittedName>
        <fullName evidence="1">Putative Toxin-antitoxin system, antitoxin component, Xre family</fullName>
    </submittedName>
</protein>
<dbReference type="GO" id="GO:0003677">
    <property type="term" value="F:DNA binding"/>
    <property type="evidence" value="ECO:0007669"/>
    <property type="project" value="InterPro"/>
</dbReference>
<evidence type="ECO:0000313" key="2">
    <source>
        <dbReference type="Proteomes" id="UP000066624"/>
    </source>
</evidence>
<dbReference type="STRING" id="1579979.WM2015_794"/>
<keyword evidence="2" id="KW-1185">Reference proteome</keyword>
<dbReference type="InterPro" id="IPR010982">
    <property type="entry name" value="Lambda_DNA-bd_dom_sf"/>
</dbReference>
<dbReference type="InterPro" id="IPR001387">
    <property type="entry name" value="Cro/C1-type_HTH"/>
</dbReference>
<organism evidence="1 2">
    <name type="scientific">Wenzhouxiangella marina</name>
    <dbReference type="NCBI Taxonomy" id="1579979"/>
    <lineage>
        <taxon>Bacteria</taxon>
        <taxon>Pseudomonadati</taxon>
        <taxon>Pseudomonadota</taxon>
        <taxon>Gammaproteobacteria</taxon>
        <taxon>Chromatiales</taxon>
        <taxon>Wenzhouxiangellaceae</taxon>
        <taxon>Wenzhouxiangella</taxon>
    </lineage>
</organism>
<dbReference type="PROSITE" id="PS50943">
    <property type="entry name" value="HTH_CROC1"/>
    <property type="match status" value="1"/>
</dbReference>
<accession>A0A0K0XU29</accession>
<gene>
    <name evidence="1" type="ORF">WM2015_794</name>
</gene>
<evidence type="ECO:0000313" key="1">
    <source>
        <dbReference type="EMBL" id="AKS41175.1"/>
    </source>
</evidence>